<keyword evidence="2" id="KW-0597">Phosphoprotein</keyword>
<sequence>MLDSSLLRKRFYKKLNIPGMEGRGPPVVTAQENASERPTTLVGPLARNFCVKYLGSMCLDRRYTTPMLPWIVADLRREGLRKPLDVLLEVRDSSLKARSYHDERLVFDHPLQSISKFSHSNADRTCFTYLQRNAPDELPYCHVFQASDKDTVVELFMTVREVSKELSLHHGAGAPLARAGSCTDLGGASGVHQFEVLYVGKIKGSSKQSMHNFLDDAVERARARQAVESSLHPATSEGPMVVSSATSAESVSSSLENITEGNQADAREALLEDLRSCGGGNISGSGGGASLLAPPPHTLITHTHSLDTQSRQALCQELQNAATSATRGASARVRSVSGDQPRPTKQTSLPTFRPRVSSGGAVDLRRLLQSERRSNRTMLLLVMQRELRLLSTDRKQILVSRPFTDISRCYQGIKYADHFGFNCRDSSLSSTDKYIAFIFKCSSVQVANEIMQTLKQAFRSAHQNHVQKEGGSAVQSLCDSCPMHRFHKLCLDLEGLSPEDCCTTIQRYIHNLSDSDKQIIAARYQLNDCRTVQDKNELYMMLLRNLYEQKQAKHCHAQKSEGLLDLKTPSFVFDSFKEKAKKSITNSFDTILKRRGREGRGRSATLPSEEAFKLTLSDASPTGSREGSCDPTTPVRSSSPQQQLRPRSSTVSTPETPKRSPLVNIFMKVGHTRRHSSSDEEPTEAATEETSCRQSIFQRVNTPIRASNQSGDDPGESPLIPGIPVRRTREELRSLWRKAIQEQVLLIRMEKENRQLQASQDEASSKRLRLDYEEVGGGPCDAETAERWDELLARPPGGRINPDTLQELVRAGVPRHRRGEIWLLLAEQYQMRSSPIAEIDSSTTYEQLLNQLTTHQHAILIDLGRTFPSHPFYRDSLGAGQLSLYNLLKAYSLLDPQVGYCQGLSFVSGVLLLHMTEEQAFGMMKHLLFHLGLRRQYKQDMGALQVQLYQLCRLLYSRHRELYQHLDHFDIAPALYAAPWFLTLFASQFPLGFVSRLFDAIFLQGMEAVFKAALSLLSHFADTLLSCNSFESIMECFKNTLPALDAPTMEGIVSGMFSLDLGQELVSYQVEYHLLQEEMVYTPKRPGLSSADLEENRTLRRQNMELLEQLQVANNNVSRLEASVSSYQGTVQHLEKRIRQLEDERDALLHSNAALRHRLDRLEAADERNVRSLSFGASGEAHDDIAQLVRRLGDQGPLPEDEEWCPPRADGCDGL</sequence>
<dbReference type="InterPro" id="IPR021785">
    <property type="entry name" value="DUF3350"/>
</dbReference>
<dbReference type="SMART" id="SM00164">
    <property type="entry name" value="TBC"/>
    <property type="match status" value="1"/>
</dbReference>
<keyword evidence="3" id="KW-0175">Coiled coil</keyword>
<dbReference type="InterPro" id="IPR050302">
    <property type="entry name" value="Rab_GAP_TBC_domain"/>
</dbReference>
<accession>A0A224Z9K0</accession>
<proteinExistence type="predicted"/>
<dbReference type="PANTHER" id="PTHR47219:SF16">
    <property type="entry name" value="GTPASE ACTIVATING PROTEIN"/>
    <property type="match status" value="1"/>
</dbReference>
<dbReference type="FunFam" id="1.10.472.80:FF:000027">
    <property type="entry name" value="GTPase activating protein (Evi5)"/>
    <property type="match status" value="1"/>
</dbReference>
<evidence type="ECO:0000313" key="7">
    <source>
        <dbReference type="EMBL" id="MAA23394.1"/>
    </source>
</evidence>
<evidence type="ECO:0000256" key="4">
    <source>
        <dbReference type="SAM" id="MobiDB-lite"/>
    </source>
</evidence>
<dbReference type="PROSITE" id="PS50086">
    <property type="entry name" value="TBC_RABGAP"/>
    <property type="match status" value="1"/>
</dbReference>
<dbReference type="PANTHER" id="PTHR47219">
    <property type="entry name" value="RAB GTPASE-ACTIVATING PROTEIN 1-LIKE"/>
    <property type="match status" value="1"/>
</dbReference>
<feature type="domain" description="PID" evidence="5">
    <location>
        <begin position="49"/>
        <end position="154"/>
    </location>
</feature>
<keyword evidence="1" id="KW-0343">GTPase activation</keyword>
<dbReference type="Pfam" id="PF00640">
    <property type="entry name" value="PID"/>
    <property type="match status" value="2"/>
</dbReference>
<evidence type="ECO:0000256" key="1">
    <source>
        <dbReference type="ARBA" id="ARBA00022468"/>
    </source>
</evidence>
<name>A0A224Z9K0_9ACAR</name>
<evidence type="ECO:0000259" key="5">
    <source>
        <dbReference type="PROSITE" id="PS01179"/>
    </source>
</evidence>
<dbReference type="InterPro" id="IPR011993">
    <property type="entry name" value="PH-like_dom_sf"/>
</dbReference>
<dbReference type="SUPFAM" id="SSF50729">
    <property type="entry name" value="PH domain-like"/>
    <property type="match status" value="2"/>
</dbReference>
<feature type="domain" description="Rab-GAP TBC" evidence="6">
    <location>
        <begin position="812"/>
        <end position="1005"/>
    </location>
</feature>
<feature type="region of interest" description="Disordered" evidence="4">
    <location>
        <begin position="1196"/>
        <end position="1215"/>
    </location>
</feature>
<feature type="region of interest" description="Disordered" evidence="4">
    <location>
        <begin position="595"/>
        <end position="695"/>
    </location>
</feature>
<dbReference type="SMART" id="SM00462">
    <property type="entry name" value="PTB"/>
    <property type="match status" value="2"/>
</dbReference>
<dbReference type="FunFam" id="1.10.10.2750:FF:000002">
    <property type="entry name" value="TBC1 domain family member 4"/>
    <property type="match status" value="1"/>
</dbReference>
<evidence type="ECO:0000256" key="3">
    <source>
        <dbReference type="SAM" id="Coils"/>
    </source>
</evidence>
<dbReference type="InterPro" id="IPR000195">
    <property type="entry name" value="Rab-GAP-TBC_dom"/>
</dbReference>
<dbReference type="SUPFAM" id="SSF47923">
    <property type="entry name" value="Ypt/Rab-GAP domain of gyp1p"/>
    <property type="match status" value="2"/>
</dbReference>
<dbReference type="AlphaFoldDB" id="A0A224Z9K0"/>
<protein>
    <submittedName>
        <fullName evidence="7">TBC1 domain family member 4</fullName>
    </submittedName>
</protein>
<dbReference type="FunFam" id="1.10.8.270:FF:000001">
    <property type="entry name" value="TBC1 domain family member 1"/>
    <property type="match status" value="1"/>
</dbReference>
<organism evidence="7">
    <name type="scientific">Rhipicephalus zambeziensis</name>
    <dbReference type="NCBI Taxonomy" id="60191"/>
    <lineage>
        <taxon>Eukaryota</taxon>
        <taxon>Metazoa</taxon>
        <taxon>Ecdysozoa</taxon>
        <taxon>Arthropoda</taxon>
        <taxon>Chelicerata</taxon>
        <taxon>Arachnida</taxon>
        <taxon>Acari</taxon>
        <taxon>Parasitiformes</taxon>
        <taxon>Ixodida</taxon>
        <taxon>Ixodoidea</taxon>
        <taxon>Ixodidae</taxon>
        <taxon>Rhipicephalinae</taxon>
        <taxon>Rhipicephalus</taxon>
        <taxon>Rhipicephalus</taxon>
    </lineage>
</organism>
<feature type="region of interest" description="Disordered" evidence="4">
    <location>
        <begin position="226"/>
        <end position="259"/>
    </location>
</feature>
<dbReference type="Gene3D" id="1.10.472.80">
    <property type="entry name" value="Ypt/Rab-GAP domain of gyp1p, domain 3"/>
    <property type="match status" value="1"/>
</dbReference>
<reference evidence="7" key="1">
    <citation type="journal article" date="2017" name="Parasit. Vectors">
        <title>Sialotranscriptomics of Rhipicephalus zambeziensis reveals intricate expression profiles of secretory proteins and suggests tight temporal transcriptional regulation during blood-feeding.</title>
        <authorList>
            <person name="de Castro M.H."/>
            <person name="de Klerk D."/>
            <person name="Pienaar R."/>
            <person name="Rees D.J.G."/>
            <person name="Mans B.J."/>
        </authorList>
    </citation>
    <scope>NUCLEOTIDE SEQUENCE</scope>
    <source>
        <tissue evidence="7">Salivary glands</tissue>
    </source>
</reference>
<evidence type="ECO:0000256" key="2">
    <source>
        <dbReference type="ARBA" id="ARBA00022553"/>
    </source>
</evidence>
<feature type="coiled-coil region" evidence="3">
    <location>
        <begin position="1096"/>
        <end position="1165"/>
    </location>
</feature>
<dbReference type="GO" id="GO:0005096">
    <property type="term" value="F:GTPase activator activity"/>
    <property type="evidence" value="ECO:0007669"/>
    <property type="project" value="UniProtKB-KW"/>
</dbReference>
<dbReference type="Gene3D" id="1.10.10.2750">
    <property type="match status" value="1"/>
</dbReference>
<feature type="region of interest" description="Disordered" evidence="4">
    <location>
        <begin position="321"/>
        <end position="357"/>
    </location>
</feature>
<feature type="compositionally biased region" description="Low complexity" evidence="4">
    <location>
        <begin position="241"/>
        <end position="254"/>
    </location>
</feature>
<feature type="compositionally biased region" description="Low complexity" evidence="4">
    <location>
        <begin position="321"/>
        <end position="338"/>
    </location>
</feature>
<dbReference type="InterPro" id="IPR035969">
    <property type="entry name" value="Rab-GAP_TBC_sf"/>
</dbReference>
<dbReference type="CDD" id="cd00934">
    <property type="entry name" value="PTB"/>
    <property type="match status" value="1"/>
</dbReference>
<feature type="compositionally biased region" description="Low complexity" evidence="4">
    <location>
        <begin position="634"/>
        <end position="649"/>
    </location>
</feature>
<dbReference type="Gene3D" id="2.30.29.30">
    <property type="entry name" value="Pleckstrin-homology domain (PH domain)/Phosphotyrosine-binding domain (PTB)"/>
    <property type="match status" value="2"/>
</dbReference>
<dbReference type="Gene3D" id="1.10.8.270">
    <property type="entry name" value="putative rabgap domain of human tbc1 domain family member 14 like domains"/>
    <property type="match status" value="1"/>
</dbReference>
<dbReference type="Pfam" id="PF11830">
    <property type="entry name" value="DUF3350"/>
    <property type="match status" value="1"/>
</dbReference>
<dbReference type="PROSITE" id="PS01179">
    <property type="entry name" value="PID"/>
    <property type="match status" value="1"/>
</dbReference>
<dbReference type="Pfam" id="PF00566">
    <property type="entry name" value="RabGAP-TBC"/>
    <property type="match status" value="1"/>
</dbReference>
<dbReference type="InterPro" id="IPR006020">
    <property type="entry name" value="PTB/PI_dom"/>
</dbReference>
<dbReference type="EMBL" id="GFPF01012248">
    <property type="protein sequence ID" value="MAA23394.1"/>
    <property type="molecule type" value="Transcribed_RNA"/>
</dbReference>
<evidence type="ECO:0000259" key="6">
    <source>
        <dbReference type="PROSITE" id="PS50086"/>
    </source>
</evidence>